<keyword evidence="1" id="KW-1133">Transmembrane helix</keyword>
<proteinExistence type="predicted"/>
<keyword evidence="1" id="KW-0472">Membrane</keyword>
<sequence length="94" mass="10526">MTGWLRPEGDEASVRRSDETMWTELCTIQSRTVGAVMPTVHSSFLVITTASISTMVGNIFFLLSAVNEYDNVAVDCDIERIPYTTLRSRTQPTH</sequence>
<protein>
    <submittedName>
        <fullName evidence="2">Uncharacterized protein</fullName>
    </submittedName>
</protein>
<dbReference type="AlphaFoldDB" id="A0A9P0H746"/>
<dbReference type="EMBL" id="OV725079">
    <property type="protein sequence ID" value="CAH1396633.1"/>
    <property type="molecule type" value="Genomic_DNA"/>
</dbReference>
<name>A0A9P0H746_NEZVI</name>
<feature type="transmembrane region" description="Helical" evidence="1">
    <location>
        <begin position="44"/>
        <end position="63"/>
    </location>
</feature>
<evidence type="ECO:0000313" key="2">
    <source>
        <dbReference type="EMBL" id="CAH1396633.1"/>
    </source>
</evidence>
<gene>
    <name evidence="2" type="ORF">NEZAVI_LOCUS6661</name>
</gene>
<keyword evidence="1" id="KW-0812">Transmembrane</keyword>
<accession>A0A9P0H746</accession>
<keyword evidence="3" id="KW-1185">Reference proteome</keyword>
<organism evidence="2 3">
    <name type="scientific">Nezara viridula</name>
    <name type="common">Southern green stink bug</name>
    <name type="synonym">Cimex viridulus</name>
    <dbReference type="NCBI Taxonomy" id="85310"/>
    <lineage>
        <taxon>Eukaryota</taxon>
        <taxon>Metazoa</taxon>
        <taxon>Ecdysozoa</taxon>
        <taxon>Arthropoda</taxon>
        <taxon>Hexapoda</taxon>
        <taxon>Insecta</taxon>
        <taxon>Pterygota</taxon>
        <taxon>Neoptera</taxon>
        <taxon>Paraneoptera</taxon>
        <taxon>Hemiptera</taxon>
        <taxon>Heteroptera</taxon>
        <taxon>Panheteroptera</taxon>
        <taxon>Pentatomomorpha</taxon>
        <taxon>Pentatomoidea</taxon>
        <taxon>Pentatomidae</taxon>
        <taxon>Pentatominae</taxon>
        <taxon>Nezara</taxon>
    </lineage>
</organism>
<evidence type="ECO:0000313" key="3">
    <source>
        <dbReference type="Proteomes" id="UP001152798"/>
    </source>
</evidence>
<evidence type="ECO:0000256" key="1">
    <source>
        <dbReference type="SAM" id="Phobius"/>
    </source>
</evidence>
<dbReference type="Proteomes" id="UP001152798">
    <property type="component" value="Chromosome 3"/>
</dbReference>
<reference evidence="2" key="1">
    <citation type="submission" date="2022-01" db="EMBL/GenBank/DDBJ databases">
        <authorList>
            <person name="King R."/>
        </authorList>
    </citation>
    <scope>NUCLEOTIDE SEQUENCE</scope>
</reference>